<dbReference type="AlphaFoldDB" id="A0AAE1Z949"/>
<dbReference type="Gene3D" id="3.40.50.300">
    <property type="entry name" value="P-loop containing nucleotide triphosphate hydrolases"/>
    <property type="match status" value="1"/>
</dbReference>
<sequence>MIEEQSSECIASKIHLLQKSHFTNLPLLPLLLLTDLNPSTYNNFSASTNYTTSRTTYNKSSSSGSSSSSIEKSKSSPINRYQSNDWSKSNNICFLRKNADTKDIKQCLTRIRCCLVPTIRHLIDSLVSIRMHIDKAQHHLNNSLTPTQEFFANCKLIIIDSLTMPFLLYMATLPQFGISQLAVVISELQRLSALNHCAVLVTNHARSSFINTSNKQQYNRRLSLSPVSIGCLGVNWSLIPNHRVLFERSIQRKDDMTIKIKAKKVNKLHKTNRQSSSCIRQKYNSEIIYEFNL</sequence>
<feature type="compositionally biased region" description="Low complexity" evidence="3">
    <location>
        <begin position="52"/>
        <end position="70"/>
    </location>
</feature>
<keyword evidence="5" id="KW-1185">Reference proteome</keyword>
<organism evidence="4 5">
    <name type="scientific">Schistosoma mekongi</name>
    <name type="common">Parasitic worm</name>
    <dbReference type="NCBI Taxonomy" id="38744"/>
    <lineage>
        <taxon>Eukaryota</taxon>
        <taxon>Metazoa</taxon>
        <taxon>Spiralia</taxon>
        <taxon>Lophotrochozoa</taxon>
        <taxon>Platyhelminthes</taxon>
        <taxon>Trematoda</taxon>
        <taxon>Digenea</taxon>
        <taxon>Strigeidida</taxon>
        <taxon>Schistosomatoidea</taxon>
        <taxon>Schistosomatidae</taxon>
        <taxon>Schistosoma</taxon>
    </lineage>
</organism>
<dbReference type="GO" id="GO:0007131">
    <property type="term" value="P:reciprocal meiotic recombination"/>
    <property type="evidence" value="ECO:0007669"/>
    <property type="project" value="TreeGrafter"/>
</dbReference>
<dbReference type="GO" id="GO:0000724">
    <property type="term" value="P:double-strand break repair via homologous recombination"/>
    <property type="evidence" value="ECO:0007669"/>
    <property type="project" value="TreeGrafter"/>
</dbReference>
<evidence type="ECO:0000256" key="3">
    <source>
        <dbReference type="SAM" id="MobiDB-lite"/>
    </source>
</evidence>
<comment type="caution">
    <text evidence="4">The sequence shown here is derived from an EMBL/GenBank/DDBJ whole genome shotgun (WGS) entry which is preliminary data.</text>
</comment>
<evidence type="ECO:0000313" key="4">
    <source>
        <dbReference type="EMBL" id="KAK4469039.1"/>
    </source>
</evidence>
<dbReference type="GO" id="GO:0042148">
    <property type="term" value="P:DNA strand invasion"/>
    <property type="evidence" value="ECO:0007669"/>
    <property type="project" value="TreeGrafter"/>
</dbReference>
<comment type="subcellular location">
    <subcellularLocation>
        <location evidence="1">Nucleus</location>
    </subcellularLocation>
</comment>
<dbReference type="PANTHER" id="PTHR46457">
    <property type="entry name" value="DNA REPAIR PROTEIN RAD51 HOMOLOG 4"/>
    <property type="match status" value="1"/>
</dbReference>
<dbReference type="GO" id="GO:0005657">
    <property type="term" value="C:replication fork"/>
    <property type="evidence" value="ECO:0007669"/>
    <property type="project" value="TreeGrafter"/>
</dbReference>
<evidence type="ECO:0000256" key="2">
    <source>
        <dbReference type="ARBA" id="ARBA00023242"/>
    </source>
</evidence>
<name>A0AAE1Z949_SCHME</name>
<evidence type="ECO:0000313" key="5">
    <source>
        <dbReference type="Proteomes" id="UP001292079"/>
    </source>
</evidence>
<dbReference type="GO" id="GO:0033063">
    <property type="term" value="C:Rad51B-Rad51C-Rad51D-XRCC2 complex"/>
    <property type="evidence" value="ECO:0007669"/>
    <property type="project" value="TreeGrafter"/>
</dbReference>
<dbReference type="EMBL" id="JALJAT010000005">
    <property type="protein sequence ID" value="KAK4469039.1"/>
    <property type="molecule type" value="Genomic_DNA"/>
</dbReference>
<keyword evidence="2" id="KW-0539">Nucleus</keyword>
<dbReference type="Proteomes" id="UP001292079">
    <property type="component" value="Unassembled WGS sequence"/>
</dbReference>
<dbReference type="InterPro" id="IPR051988">
    <property type="entry name" value="HRR_RAD51_Paralog"/>
</dbReference>
<dbReference type="PANTHER" id="PTHR46457:SF1">
    <property type="entry name" value="DNA REPAIR PROTEIN RAD51 HOMOLOG 4"/>
    <property type="match status" value="1"/>
</dbReference>
<dbReference type="GO" id="GO:0003697">
    <property type="term" value="F:single-stranded DNA binding"/>
    <property type="evidence" value="ECO:0007669"/>
    <property type="project" value="TreeGrafter"/>
</dbReference>
<dbReference type="GO" id="GO:0005815">
    <property type="term" value="C:microtubule organizing center"/>
    <property type="evidence" value="ECO:0007669"/>
    <property type="project" value="TreeGrafter"/>
</dbReference>
<dbReference type="GO" id="GO:0008094">
    <property type="term" value="F:ATP-dependent activity, acting on DNA"/>
    <property type="evidence" value="ECO:0007669"/>
    <property type="project" value="TreeGrafter"/>
</dbReference>
<accession>A0AAE1Z949</accession>
<reference evidence="4" key="2">
    <citation type="journal article" date="2023" name="Infect Dis Poverty">
        <title>Chromosome-scale genome of the human blood fluke Schistosoma mekongi and its implications for public health.</title>
        <authorList>
            <person name="Zhou M."/>
            <person name="Xu L."/>
            <person name="Xu D."/>
            <person name="Chen W."/>
            <person name="Khan J."/>
            <person name="Hu Y."/>
            <person name="Huang H."/>
            <person name="Wei H."/>
            <person name="Zhang Y."/>
            <person name="Chusongsang P."/>
            <person name="Tanasarnprasert K."/>
            <person name="Hu X."/>
            <person name="Limpanont Y."/>
            <person name="Lv Z."/>
        </authorList>
    </citation>
    <scope>NUCLEOTIDE SEQUENCE</scope>
    <source>
        <strain evidence="4">LV_2022a</strain>
    </source>
</reference>
<evidence type="ECO:0008006" key="6">
    <source>
        <dbReference type="Google" id="ProtNLM"/>
    </source>
</evidence>
<gene>
    <name evidence="4" type="ORF">MN116_007504</name>
</gene>
<protein>
    <recommendedName>
        <fullName evidence="6">RecA family profile 1 domain-containing protein</fullName>
    </recommendedName>
</protein>
<evidence type="ECO:0000256" key="1">
    <source>
        <dbReference type="ARBA" id="ARBA00004123"/>
    </source>
</evidence>
<dbReference type="GO" id="GO:0000400">
    <property type="term" value="F:four-way junction DNA binding"/>
    <property type="evidence" value="ECO:0007669"/>
    <property type="project" value="TreeGrafter"/>
</dbReference>
<feature type="region of interest" description="Disordered" evidence="3">
    <location>
        <begin position="52"/>
        <end position="82"/>
    </location>
</feature>
<dbReference type="GO" id="GO:0000723">
    <property type="term" value="P:telomere maintenance"/>
    <property type="evidence" value="ECO:0007669"/>
    <property type="project" value="TreeGrafter"/>
</dbReference>
<proteinExistence type="predicted"/>
<dbReference type="InterPro" id="IPR027417">
    <property type="entry name" value="P-loop_NTPase"/>
</dbReference>
<reference evidence="4" key="1">
    <citation type="submission" date="2022-04" db="EMBL/GenBank/DDBJ databases">
        <authorList>
            <person name="Xu L."/>
            <person name="Lv Z."/>
        </authorList>
    </citation>
    <scope>NUCLEOTIDE SEQUENCE</scope>
    <source>
        <strain evidence="4">LV_2022a</strain>
    </source>
</reference>